<keyword evidence="4" id="KW-1185">Reference proteome</keyword>
<organism evidence="3 4">
    <name type="scientific">Flavobacterium frigoritolerans</name>
    <dbReference type="NCBI Taxonomy" id="2987686"/>
    <lineage>
        <taxon>Bacteria</taxon>
        <taxon>Pseudomonadati</taxon>
        <taxon>Bacteroidota</taxon>
        <taxon>Flavobacteriia</taxon>
        <taxon>Flavobacteriales</taxon>
        <taxon>Flavobacteriaceae</taxon>
        <taxon>Flavobacterium</taxon>
    </lineage>
</organism>
<dbReference type="GO" id="GO:0046872">
    <property type="term" value="F:metal ion binding"/>
    <property type="evidence" value="ECO:0007669"/>
    <property type="project" value="InterPro"/>
</dbReference>
<dbReference type="SUPFAM" id="SSF55008">
    <property type="entry name" value="HMA, heavy metal-associated domain"/>
    <property type="match status" value="1"/>
</dbReference>
<dbReference type="Pfam" id="PF00403">
    <property type="entry name" value="HMA"/>
    <property type="match status" value="1"/>
</dbReference>
<dbReference type="Gene3D" id="3.30.70.100">
    <property type="match status" value="1"/>
</dbReference>
<gene>
    <name evidence="3" type="ORF">OIU80_09640</name>
</gene>
<feature type="chain" id="PRO_5040799936" evidence="1">
    <location>
        <begin position="36"/>
        <end position="129"/>
    </location>
</feature>
<dbReference type="InterPro" id="IPR036163">
    <property type="entry name" value="HMA_dom_sf"/>
</dbReference>
<reference evidence="3" key="1">
    <citation type="submission" date="2022-10" db="EMBL/GenBank/DDBJ databases">
        <title>Two novel species of Flavobacterium.</title>
        <authorList>
            <person name="Liu Q."/>
            <person name="Xin Y.-H."/>
        </authorList>
    </citation>
    <scope>NUCLEOTIDE SEQUENCE</scope>
    <source>
        <strain evidence="3">LS1R47</strain>
    </source>
</reference>
<feature type="signal peptide" evidence="1">
    <location>
        <begin position="1"/>
        <end position="35"/>
    </location>
</feature>
<evidence type="ECO:0000313" key="3">
    <source>
        <dbReference type="EMBL" id="MCV9932545.1"/>
    </source>
</evidence>
<comment type="caution">
    <text evidence="3">The sequence shown here is derived from an EMBL/GenBank/DDBJ whole genome shotgun (WGS) entry which is preliminary data.</text>
</comment>
<accession>A0A9X3C120</accession>
<feature type="domain" description="HMA" evidence="2">
    <location>
        <begin position="42"/>
        <end position="108"/>
    </location>
</feature>
<dbReference type="PROSITE" id="PS50846">
    <property type="entry name" value="HMA_2"/>
    <property type="match status" value="1"/>
</dbReference>
<dbReference type="EMBL" id="JAOZEV010000006">
    <property type="protein sequence ID" value="MCV9932545.1"/>
    <property type="molecule type" value="Genomic_DNA"/>
</dbReference>
<keyword evidence="1" id="KW-0732">Signal</keyword>
<evidence type="ECO:0000256" key="1">
    <source>
        <dbReference type="SAM" id="SignalP"/>
    </source>
</evidence>
<sequence length="129" mass="14563">MKPKIHEFQKKNRKMMNKNVIIVLLLTFFSFAAQAQDKKNKNAKYETEVSGNCEHCKKRIEKAAFSVSGVKSAIWDVSTHKLSLILNEEKTSPVDVKNAIAKSGHDTDVAKATQDVYDGLPTCCKYERN</sequence>
<evidence type="ECO:0000259" key="2">
    <source>
        <dbReference type="PROSITE" id="PS50846"/>
    </source>
</evidence>
<evidence type="ECO:0000313" key="4">
    <source>
        <dbReference type="Proteomes" id="UP001151133"/>
    </source>
</evidence>
<dbReference type="AlphaFoldDB" id="A0A9X3C120"/>
<proteinExistence type="predicted"/>
<dbReference type="Proteomes" id="UP001151133">
    <property type="component" value="Unassembled WGS sequence"/>
</dbReference>
<protein>
    <submittedName>
        <fullName evidence="3">Heavy-metal-associated domain-containing protein</fullName>
    </submittedName>
</protein>
<dbReference type="RefSeq" id="WP_264286807.1">
    <property type="nucleotide sequence ID" value="NZ_JAOZEV010000006.1"/>
</dbReference>
<dbReference type="CDD" id="cd00371">
    <property type="entry name" value="HMA"/>
    <property type="match status" value="1"/>
</dbReference>
<name>A0A9X3C120_9FLAO</name>
<dbReference type="InterPro" id="IPR006121">
    <property type="entry name" value="HMA_dom"/>
</dbReference>